<feature type="compositionally biased region" description="Polar residues" evidence="1">
    <location>
        <begin position="1312"/>
        <end position="1336"/>
    </location>
</feature>
<feature type="region of interest" description="Disordered" evidence="1">
    <location>
        <begin position="1"/>
        <end position="389"/>
    </location>
</feature>
<name>A0A9P6EIH9_9AGAR</name>
<feature type="compositionally biased region" description="Low complexity" evidence="1">
    <location>
        <begin position="1386"/>
        <end position="1404"/>
    </location>
</feature>
<feature type="compositionally biased region" description="Low complexity" evidence="1">
    <location>
        <begin position="9"/>
        <end position="62"/>
    </location>
</feature>
<feature type="compositionally biased region" description="Polar residues" evidence="1">
    <location>
        <begin position="1629"/>
        <end position="1638"/>
    </location>
</feature>
<feature type="compositionally biased region" description="Low complexity" evidence="1">
    <location>
        <begin position="109"/>
        <end position="131"/>
    </location>
</feature>
<feature type="compositionally biased region" description="Basic and acidic residues" evidence="1">
    <location>
        <begin position="1087"/>
        <end position="1099"/>
    </location>
</feature>
<feature type="compositionally biased region" description="Low complexity" evidence="1">
    <location>
        <begin position="73"/>
        <end position="85"/>
    </location>
</feature>
<feature type="compositionally biased region" description="Low complexity" evidence="1">
    <location>
        <begin position="630"/>
        <end position="642"/>
    </location>
</feature>
<feature type="compositionally biased region" description="Low complexity" evidence="1">
    <location>
        <begin position="155"/>
        <end position="171"/>
    </location>
</feature>
<evidence type="ECO:0000256" key="1">
    <source>
        <dbReference type="SAM" id="MobiDB-lite"/>
    </source>
</evidence>
<feature type="compositionally biased region" description="Low complexity" evidence="1">
    <location>
        <begin position="219"/>
        <end position="241"/>
    </location>
</feature>
<feature type="compositionally biased region" description="Basic residues" evidence="1">
    <location>
        <begin position="197"/>
        <end position="207"/>
    </location>
</feature>
<feature type="region of interest" description="Disordered" evidence="1">
    <location>
        <begin position="512"/>
        <end position="750"/>
    </location>
</feature>
<feature type="region of interest" description="Disordered" evidence="1">
    <location>
        <begin position="781"/>
        <end position="872"/>
    </location>
</feature>
<keyword evidence="3" id="KW-1185">Reference proteome</keyword>
<dbReference type="OrthoDB" id="3364707at2759"/>
<sequence length="1749" mass="185640">MRSLWRAKSSPSTPSESTSSSTPSQFASSVLASLQSLQSAAAPLPTTSSSKASKTPVSTSSSHRQPQHGFKASLSTPLPTETSTPVIPSTPLPSSVRSPPPAPLNLSKSLPGITSSGPGSSSSVLASSSTPGHRREGSQTQYAHYPPTSVSTLGSAASSNSTPTVPSSSATITFPASTSTLPADPGHQLPQSSPSTPRRKVSMKRLLAKPAPPSPSMSPPNSYTGHSKGSPSGSSPASKSTSESEGRRSGSKSEDESKPRQKRRPSALELEGEPKPTKMKESHGVVDSGSKERSKSQRYTNPNEKDKMVGNDTHTTLTNSASPSLRPPIPGQRQRTSSENSRRDRSQSRSRRDRTNPSTPPSVPSRSATSQRGEASATTHSPHNHLLSPAILPTLSATAVGNQYVGIEYEPPSPSLDFSAAFGRLGLGSHNSSPLVSKEKSRSLPSFEQDVENALTKGNNSASSKHSMPTTSLTNSSIAAQFDHSIPKLDRLLGISMSREPGTSAVAEVETVLAGLGPKREPKVQEEKSRRGRTGLLKKASRKFGSESSLTTSTQNPPSSHPSLFAKSSVPSPLPSSGGGWFALAAPAAMSGGGAISPPPHHVPSPRSRSFCRESPRPSPIRATTEPHSNTRSNPASRSSSVSRDKDAQKQHGAAPSNWKSPTEWMSGPQTGQVHSPPAIASPNVNKPIPPIPPVPSAPFRSDSTPSSRANSPHLFQPLDSRSLKSHPSLPVSTTNSRAPSRLAESTGVMDVQSAITNGLSSSGTGTSSADSPVVFVPMMLMDGNDTGDDGPSARGKAARLSIVAMGDRKDKKKRKEKEKDRQRVGSGPNLTPAASLIEEYKLKEIESERRKSSKTGSISSQRLAKLAKDRRSKSLVGLRDIFFGAGEGSKGHDSTESIPKVELSRFIQPSPQPSHQTTSSRATHVHSRTQGRALLRNSANGLSSSMSDSNLRGSFVAGESVRISGYGGTGPVIRGGGDQIRMMFAGGAVETGEDGRGHISDEDIFELGERDTQPSTPLHGEFGGWAFGRENGVDWSSTFDPLLKEEKKKEGLTQSLGRKVSITRWRRGSASGPTSDEGHGSASGHTSERESRKVEKMQAARRKRVTSARRHDNDDKSHRSLRLSIDKFPEDTDADKLKRTRNEKPRHAHPPKGGKGIWRLVRRLSVSTRDKSLMPPPPVPSLPSGIPPPVPPKKSRSRSRKAATRSSSPISSSDHASSSYRRTHSARSSTSSVYEPPPPLPKPLSALLNAHIIQPGMLDTVHQEPSPQLSSQFVPSPPPKPTTDNNWSATFTRSSDPEIASLTLPPRRTPTKQTAKSPNVVSANTPRPFSMSMTLDRTPHQEFDNESIRSGASGSPIIPTFSTEEPVNAFPKRLSGKLSNKSKASPTTPGSMMTGTNTSTSSPLDVNGEPIPISLQLDSTTFIFPPSALAEGPPPPRPARNSQRLVPSTSSVRPRVYTVDVPVDVMEFGSDSAIGSPTSLFQRYSGESNPAKYLYRKSSGGMGAGNRLRGGGSGSLNHSRKRSSSYGGEGSDHSSPLSQSPVEGYTTSNLPSLPPPPTTSRRASPSASTPPDSFSRFTSQSVIHRPGTANTFGPSTFALERHHDNVMSIFDMHRSTSSSSNPSSTSSIDTAQTPKQDLNSRKNQGRGLSPGTASAPSPIALSASASSLRSSILHDSESYGLLTGVNVVHQAQRVDLTRRSTSERASDAPNILSDREKHDRWEELMNRSDMAGGTLQMSVGLGLGADGL</sequence>
<protein>
    <submittedName>
        <fullName evidence="2">Uncharacterized protein</fullName>
    </submittedName>
</protein>
<organism evidence="2 3">
    <name type="scientific">Crepidotus variabilis</name>
    <dbReference type="NCBI Taxonomy" id="179855"/>
    <lineage>
        <taxon>Eukaryota</taxon>
        <taxon>Fungi</taxon>
        <taxon>Dikarya</taxon>
        <taxon>Basidiomycota</taxon>
        <taxon>Agaricomycotina</taxon>
        <taxon>Agaricomycetes</taxon>
        <taxon>Agaricomycetidae</taxon>
        <taxon>Agaricales</taxon>
        <taxon>Agaricineae</taxon>
        <taxon>Crepidotaceae</taxon>
        <taxon>Crepidotus</taxon>
    </lineage>
</organism>
<feature type="compositionally biased region" description="Polar residues" evidence="1">
    <location>
        <begin position="312"/>
        <end position="323"/>
    </location>
</feature>
<feature type="compositionally biased region" description="Pro residues" evidence="1">
    <location>
        <begin position="1175"/>
        <end position="1193"/>
    </location>
</feature>
<feature type="region of interest" description="Disordered" evidence="1">
    <location>
        <begin position="1046"/>
        <end position="1413"/>
    </location>
</feature>
<feature type="compositionally biased region" description="Basic and acidic residues" evidence="1">
    <location>
        <begin position="272"/>
        <end position="295"/>
    </location>
</feature>
<feature type="compositionally biased region" description="Polar residues" evidence="1">
    <location>
        <begin position="456"/>
        <end position="472"/>
    </location>
</feature>
<feature type="compositionally biased region" description="Polar residues" evidence="1">
    <location>
        <begin position="172"/>
        <end position="181"/>
    </location>
</feature>
<feature type="compositionally biased region" description="Low complexity" evidence="1">
    <location>
        <begin position="1616"/>
        <end position="1628"/>
    </location>
</feature>
<feature type="compositionally biased region" description="Basic and acidic residues" evidence="1">
    <location>
        <begin position="1338"/>
        <end position="1348"/>
    </location>
</feature>
<feature type="compositionally biased region" description="Basic and acidic residues" evidence="1">
    <location>
        <begin position="518"/>
        <end position="529"/>
    </location>
</feature>
<feature type="compositionally biased region" description="Basic and acidic residues" evidence="1">
    <location>
        <begin position="242"/>
        <end position="259"/>
    </location>
</feature>
<comment type="caution">
    <text evidence="2">The sequence shown here is derived from an EMBL/GenBank/DDBJ whole genome shotgun (WGS) entry which is preliminary data.</text>
</comment>
<feature type="compositionally biased region" description="Polar residues" evidence="1">
    <location>
        <begin position="138"/>
        <end position="154"/>
    </location>
</feature>
<feature type="compositionally biased region" description="Low complexity" evidence="1">
    <location>
        <begin position="1560"/>
        <end position="1576"/>
    </location>
</feature>
<feature type="region of interest" description="Disordered" evidence="1">
    <location>
        <begin position="1428"/>
        <end position="1453"/>
    </location>
</feature>
<feature type="compositionally biased region" description="Polar residues" evidence="1">
    <location>
        <begin position="1264"/>
        <end position="1275"/>
    </location>
</feature>
<feature type="compositionally biased region" description="Basic residues" evidence="1">
    <location>
        <begin position="1100"/>
        <end position="1109"/>
    </location>
</feature>
<feature type="compositionally biased region" description="Polar residues" evidence="1">
    <location>
        <begin position="364"/>
        <end position="381"/>
    </location>
</feature>
<feature type="compositionally biased region" description="Low complexity" evidence="1">
    <location>
        <begin position="1205"/>
        <end position="1233"/>
    </location>
</feature>
<gene>
    <name evidence="2" type="ORF">CPB83DRAFT_852274</name>
</gene>
<feature type="region of interest" description="Disordered" evidence="1">
    <location>
        <begin position="1614"/>
        <end position="1658"/>
    </location>
</feature>
<reference evidence="2" key="1">
    <citation type="submission" date="2020-11" db="EMBL/GenBank/DDBJ databases">
        <authorList>
            <consortium name="DOE Joint Genome Institute"/>
            <person name="Ahrendt S."/>
            <person name="Riley R."/>
            <person name="Andreopoulos W."/>
            <person name="Labutti K."/>
            <person name="Pangilinan J."/>
            <person name="Ruiz-Duenas F.J."/>
            <person name="Barrasa J.M."/>
            <person name="Sanchez-Garcia M."/>
            <person name="Camarero S."/>
            <person name="Miyauchi S."/>
            <person name="Serrano A."/>
            <person name="Linde D."/>
            <person name="Babiker R."/>
            <person name="Drula E."/>
            <person name="Ayuso-Fernandez I."/>
            <person name="Pacheco R."/>
            <person name="Padilla G."/>
            <person name="Ferreira P."/>
            <person name="Barriuso J."/>
            <person name="Kellner H."/>
            <person name="Castanera R."/>
            <person name="Alfaro M."/>
            <person name="Ramirez L."/>
            <person name="Pisabarro A.G."/>
            <person name="Kuo A."/>
            <person name="Tritt A."/>
            <person name="Lipzen A."/>
            <person name="He G."/>
            <person name="Yan M."/>
            <person name="Ng V."/>
            <person name="Cullen D."/>
            <person name="Martin F."/>
            <person name="Rosso M.-N."/>
            <person name="Henrissat B."/>
            <person name="Hibbett D."/>
            <person name="Martinez A.T."/>
            <person name="Grigoriev I.V."/>
        </authorList>
    </citation>
    <scope>NUCLEOTIDE SEQUENCE</scope>
    <source>
        <strain evidence="2">CBS 506.95</strain>
    </source>
</reference>
<accession>A0A9P6EIH9</accession>
<feature type="compositionally biased region" description="Pro residues" evidence="1">
    <location>
        <begin position="688"/>
        <end position="697"/>
    </location>
</feature>
<feature type="compositionally biased region" description="Polar residues" evidence="1">
    <location>
        <begin position="1283"/>
        <end position="1295"/>
    </location>
</feature>
<feature type="compositionally biased region" description="Polar residues" evidence="1">
    <location>
        <begin position="702"/>
        <end position="711"/>
    </location>
</feature>
<feature type="compositionally biased region" description="Gly residues" evidence="1">
    <location>
        <begin position="1501"/>
        <end position="1515"/>
    </location>
</feature>
<feature type="region of interest" description="Disordered" evidence="1">
    <location>
        <begin position="1496"/>
        <end position="1596"/>
    </location>
</feature>
<dbReference type="Proteomes" id="UP000807306">
    <property type="component" value="Unassembled WGS sequence"/>
</dbReference>
<dbReference type="EMBL" id="MU157845">
    <property type="protein sequence ID" value="KAF9529525.1"/>
    <property type="molecule type" value="Genomic_DNA"/>
</dbReference>
<feature type="compositionally biased region" description="Polar residues" evidence="1">
    <location>
        <begin position="546"/>
        <end position="562"/>
    </location>
</feature>
<feature type="compositionally biased region" description="Basic residues" evidence="1">
    <location>
        <begin position="1194"/>
        <end position="1204"/>
    </location>
</feature>
<feature type="compositionally biased region" description="Basic and acidic residues" evidence="1">
    <location>
        <begin position="839"/>
        <end position="851"/>
    </location>
</feature>
<feature type="compositionally biased region" description="Polar residues" evidence="1">
    <location>
        <begin position="1577"/>
        <end position="1595"/>
    </location>
</feature>
<evidence type="ECO:0000313" key="2">
    <source>
        <dbReference type="EMBL" id="KAF9529525.1"/>
    </source>
</evidence>
<evidence type="ECO:0000313" key="3">
    <source>
        <dbReference type="Proteomes" id="UP000807306"/>
    </source>
</evidence>
<feature type="compositionally biased region" description="Polar residues" evidence="1">
    <location>
        <begin position="1441"/>
        <end position="1453"/>
    </location>
</feature>
<proteinExistence type="predicted"/>
<feature type="region of interest" description="Disordered" evidence="1">
    <location>
        <begin position="427"/>
        <end position="472"/>
    </location>
</feature>
<feature type="compositionally biased region" description="Basic and acidic residues" evidence="1">
    <location>
        <begin position="1110"/>
        <end position="1146"/>
    </location>
</feature>